<proteinExistence type="predicted"/>
<dbReference type="Proteomes" id="UP000269221">
    <property type="component" value="Unassembled WGS sequence"/>
</dbReference>
<gene>
    <name evidence="1" type="ORF">DUI87_23173</name>
</gene>
<accession>A0A3M0K092</accession>
<evidence type="ECO:0000313" key="1">
    <source>
        <dbReference type="EMBL" id="RMC00557.1"/>
    </source>
</evidence>
<keyword evidence="2" id="KW-1185">Reference proteome</keyword>
<dbReference type="EMBL" id="QRBI01000144">
    <property type="protein sequence ID" value="RMC00557.1"/>
    <property type="molecule type" value="Genomic_DNA"/>
</dbReference>
<evidence type="ECO:0000313" key="2">
    <source>
        <dbReference type="Proteomes" id="UP000269221"/>
    </source>
</evidence>
<name>A0A3M0K092_HIRRU</name>
<protein>
    <submittedName>
        <fullName evidence="1">Uncharacterized protein</fullName>
    </submittedName>
</protein>
<dbReference type="AlphaFoldDB" id="A0A3M0K092"/>
<sequence>MPLSIIHVIPEEEISRNTDEWDHVNLMKFSKAKCKVLHPGYKNSQCQYILEEWIENNPCEDLRDTSGLKFWYESVRCTCSPESQSYPGLHRKEHGQQIKRLFSYSILALMRPHLEYCIQLCIDLLEWVQRRAMKIIQ</sequence>
<comment type="caution">
    <text evidence="1">The sequence shown here is derived from an EMBL/GenBank/DDBJ whole genome shotgun (WGS) entry which is preliminary data.</text>
</comment>
<organism evidence="1 2">
    <name type="scientific">Hirundo rustica rustica</name>
    <dbReference type="NCBI Taxonomy" id="333673"/>
    <lineage>
        <taxon>Eukaryota</taxon>
        <taxon>Metazoa</taxon>
        <taxon>Chordata</taxon>
        <taxon>Craniata</taxon>
        <taxon>Vertebrata</taxon>
        <taxon>Euteleostomi</taxon>
        <taxon>Archelosauria</taxon>
        <taxon>Archosauria</taxon>
        <taxon>Dinosauria</taxon>
        <taxon>Saurischia</taxon>
        <taxon>Theropoda</taxon>
        <taxon>Coelurosauria</taxon>
        <taxon>Aves</taxon>
        <taxon>Neognathae</taxon>
        <taxon>Neoaves</taxon>
        <taxon>Telluraves</taxon>
        <taxon>Australaves</taxon>
        <taxon>Passeriformes</taxon>
        <taxon>Sylvioidea</taxon>
        <taxon>Hirundinidae</taxon>
        <taxon>Hirundo</taxon>
    </lineage>
</organism>
<reference evidence="1 2" key="1">
    <citation type="submission" date="2018-07" db="EMBL/GenBank/DDBJ databases">
        <title>A high quality draft genome assembly of the barn swallow (H. rustica rustica).</title>
        <authorList>
            <person name="Formenti G."/>
            <person name="Chiara M."/>
            <person name="Poveda L."/>
            <person name="Francoijs K.-J."/>
            <person name="Bonisoli-Alquati A."/>
            <person name="Canova L."/>
            <person name="Gianfranceschi L."/>
            <person name="Horner D.S."/>
            <person name="Saino N."/>
        </authorList>
    </citation>
    <scope>NUCLEOTIDE SEQUENCE [LARGE SCALE GENOMIC DNA]</scope>
    <source>
        <strain evidence="1">Chelidonia</strain>
        <tissue evidence="1">Blood</tissue>
    </source>
</reference>